<organism evidence="1 2">
    <name type="scientific">Lasiosphaeria ovina</name>
    <dbReference type="NCBI Taxonomy" id="92902"/>
    <lineage>
        <taxon>Eukaryota</taxon>
        <taxon>Fungi</taxon>
        <taxon>Dikarya</taxon>
        <taxon>Ascomycota</taxon>
        <taxon>Pezizomycotina</taxon>
        <taxon>Sordariomycetes</taxon>
        <taxon>Sordariomycetidae</taxon>
        <taxon>Sordariales</taxon>
        <taxon>Lasiosphaeriaceae</taxon>
        <taxon>Lasiosphaeria</taxon>
    </lineage>
</organism>
<accession>A0AAE0KMF0</accession>
<comment type="caution">
    <text evidence="1">The sequence shown here is derived from an EMBL/GenBank/DDBJ whole genome shotgun (WGS) entry which is preliminary data.</text>
</comment>
<evidence type="ECO:0000313" key="1">
    <source>
        <dbReference type="EMBL" id="KAK3378910.1"/>
    </source>
</evidence>
<keyword evidence="2" id="KW-1185">Reference proteome</keyword>
<name>A0AAE0KMF0_9PEZI</name>
<proteinExistence type="predicted"/>
<protein>
    <submittedName>
        <fullName evidence="1">Uncharacterized protein</fullName>
    </submittedName>
</protein>
<sequence length="91" mass="10940">MIRERPGQTSDDAVSDHWFFLSHPDDDWYPKFYHLLEKQPVGPRFCGYTNHVDLSSFFMLAARRFIEERERRAREAGRHFRPVRLHLLIPA</sequence>
<dbReference type="EMBL" id="JAULSN010000002">
    <property type="protein sequence ID" value="KAK3378910.1"/>
    <property type="molecule type" value="Genomic_DNA"/>
</dbReference>
<dbReference type="Proteomes" id="UP001287356">
    <property type="component" value="Unassembled WGS sequence"/>
</dbReference>
<evidence type="ECO:0000313" key="2">
    <source>
        <dbReference type="Proteomes" id="UP001287356"/>
    </source>
</evidence>
<dbReference type="AlphaFoldDB" id="A0AAE0KMF0"/>
<reference evidence="1" key="1">
    <citation type="journal article" date="2023" name="Mol. Phylogenet. Evol.">
        <title>Genome-scale phylogeny and comparative genomics of the fungal order Sordariales.</title>
        <authorList>
            <person name="Hensen N."/>
            <person name="Bonometti L."/>
            <person name="Westerberg I."/>
            <person name="Brannstrom I.O."/>
            <person name="Guillou S."/>
            <person name="Cros-Aarteil S."/>
            <person name="Calhoun S."/>
            <person name="Haridas S."/>
            <person name="Kuo A."/>
            <person name="Mondo S."/>
            <person name="Pangilinan J."/>
            <person name="Riley R."/>
            <person name="LaButti K."/>
            <person name="Andreopoulos B."/>
            <person name="Lipzen A."/>
            <person name="Chen C."/>
            <person name="Yan M."/>
            <person name="Daum C."/>
            <person name="Ng V."/>
            <person name="Clum A."/>
            <person name="Steindorff A."/>
            <person name="Ohm R.A."/>
            <person name="Martin F."/>
            <person name="Silar P."/>
            <person name="Natvig D.O."/>
            <person name="Lalanne C."/>
            <person name="Gautier V."/>
            <person name="Ament-Velasquez S.L."/>
            <person name="Kruys A."/>
            <person name="Hutchinson M.I."/>
            <person name="Powell A.J."/>
            <person name="Barry K."/>
            <person name="Miller A.N."/>
            <person name="Grigoriev I.V."/>
            <person name="Debuchy R."/>
            <person name="Gladieux P."/>
            <person name="Hiltunen Thoren M."/>
            <person name="Johannesson H."/>
        </authorList>
    </citation>
    <scope>NUCLEOTIDE SEQUENCE</scope>
    <source>
        <strain evidence="1">CBS 958.72</strain>
    </source>
</reference>
<gene>
    <name evidence="1" type="ORF">B0T24DRAFT_610298</name>
</gene>
<reference evidence="1" key="2">
    <citation type="submission" date="2023-06" db="EMBL/GenBank/DDBJ databases">
        <authorList>
            <consortium name="Lawrence Berkeley National Laboratory"/>
            <person name="Haridas S."/>
            <person name="Hensen N."/>
            <person name="Bonometti L."/>
            <person name="Westerberg I."/>
            <person name="Brannstrom I.O."/>
            <person name="Guillou S."/>
            <person name="Cros-Aarteil S."/>
            <person name="Calhoun S."/>
            <person name="Kuo A."/>
            <person name="Mondo S."/>
            <person name="Pangilinan J."/>
            <person name="Riley R."/>
            <person name="Labutti K."/>
            <person name="Andreopoulos B."/>
            <person name="Lipzen A."/>
            <person name="Chen C."/>
            <person name="Yanf M."/>
            <person name="Daum C."/>
            <person name="Ng V."/>
            <person name="Clum A."/>
            <person name="Steindorff A."/>
            <person name="Ohm R."/>
            <person name="Martin F."/>
            <person name="Silar P."/>
            <person name="Natvig D."/>
            <person name="Lalanne C."/>
            <person name="Gautier V."/>
            <person name="Ament-Velasquez S.L."/>
            <person name="Kruys A."/>
            <person name="Hutchinson M.I."/>
            <person name="Powell A.J."/>
            <person name="Barry K."/>
            <person name="Miller A.N."/>
            <person name="Grigoriev I.V."/>
            <person name="Debuchy R."/>
            <person name="Gladieux P."/>
            <person name="Thoren M.H."/>
            <person name="Johannesson H."/>
        </authorList>
    </citation>
    <scope>NUCLEOTIDE SEQUENCE</scope>
    <source>
        <strain evidence="1">CBS 958.72</strain>
    </source>
</reference>